<dbReference type="Proteomes" id="UP000070544">
    <property type="component" value="Unassembled WGS sequence"/>
</dbReference>
<evidence type="ECO:0000256" key="1">
    <source>
        <dbReference type="SAM" id="MobiDB-lite"/>
    </source>
</evidence>
<reference evidence="2 3" key="1">
    <citation type="journal article" date="2015" name="Genome Biol. Evol.">
        <title>Phylogenomic analyses indicate that early fungi evolved digesting cell walls of algal ancestors of land plants.</title>
        <authorList>
            <person name="Chang Y."/>
            <person name="Wang S."/>
            <person name="Sekimoto S."/>
            <person name="Aerts A.L."/>
            <person name="Choi C."/>
            <person name="Clum A."/>
            <person name="LaButti K.M."/>
            <person name="Lindquist E.A."/>
            <person name="Yee Ngan C."/>
            <person name="Ohm R.A."/>
            <person name="Salamov A.A."/>
            <person name="Grigoriev I.V."/>
            <person name="Spatafora J.W."/>
            <person name="Berbee M.L."/>
        </authorList>
    </citation>
    <scope>NUCLEOTIDE SEQUENCE [LARGE SCALE GENOMIC DNA]</scope>
    <source>
        <strain evidence="2 3">JEL478</strain>
    </source>
</reference>
<accession>A0A139AT97</accession>
<sequence length="464" mass="50510">MVGQYSKWSKWSGQDHFERPKKERPRCLGRLNSTIVTGARPCRDCLLRVGGNVLAVSTWFATTHRRTASGRLERKTMVKDAQNAEATPLEAFVGGNTKISTIIFVLHMGINGNLKGGADFAFKVSWMNSYLQFNGPNQFVTIYISKGARMPVYGPVFKGLHPYSDHKFSIGNPPTPAAFAAQFFKVRVADFTLYYAQQPAAGATAGSQQDSLEHMVQRRYIPPPEPPPAPAAPQAAQRPHPRNSCLSFLAHLYRLTASTATWHHPRWRTAVQTLTCALLGPVVAHDPQQACRERAPASGEGRGGDTGGRRSKAVEKMREVLGRDEKARLGSGGGEGKELRKVDGMEDQAAEASWLWKWLEAAMRHNRSTAAAPGPLPPPDAQLHGKFGKSAHTTHPARTEIVRMSRREAACAARVYTACVVAHAEGRCGTGFGESTHACVELGAGLRGSRVRVPSECGTSLQTV</sequence>
<feature type="region of interest" description="Disordered" evidence="1">
    <location>
        <begin position="219"/>
        <end position="241"/>
    </location>
</feature>
<organism evidence="2 3">
    <name type="scientific">Gonapodya prolifera (strain JEL478)</name>
    <name type="common">Monoblepharis prolifera</name>
    <dbReference type="NCBI Taxonomy" id="1344416"/>
    <lineage>
        <taxon>Eukaryota</taxon>
        <taxon>Fungi</taxon>
        <taxon>Fungi incertae sedis</taxon>
        <taxon>Chytridiomycota</taxon>
        <taxon>Chytridiomycota incertae sedis</taxon>
        <taxon>Monoblepharidomycetes</taxon>
        <taxon>Monoblepharidales</taxon>
        <taxon>Gonapodyaceae</taxon>
        <taxon>Gonapodya</taxon>
    </lineage>
</organism>
<dbReference type="AlphaFoldDB" id="A0A139AT97"/>
<feature type="compositionally biased region" description="Basic and acidic residues" evidence="1">
    <location>
        <begin position="312"/>
        <end position="328"/>
    </location>
</feature>
<feature type="region of interest" description="Disordered" evidence="1">
    <location>
        <begin position="289"/>
        <end position="344"/>
    </location>
</feature>
<feature type="compositionally biased region" description="Pro residues" evidence="1">
    <location>
        <begin position="221"/>
        <end position="231"/>
    </location>
</feature>
<dbReference type="EMBL" id="KQ965737">
    <property type="protein sequence ID" value="KXS19914.1"/>
    <property type="molecule type" value="Genomic_DNA"/>
</dbReference>
<name>A0A139AT97_GONPJ</name>
<evidence type="ECO:0000313" key="2">
    <source>
        <dbReference type="EMBL" id="KXS19914.1"/>
    </source>
</evidence>
<protein>
    <submittedName>
        <fullName evidence="2">Uncharacterized protein</fullName>
    </submittedName>
</protein>
<keyword evidence="3" id="KW-1185">Reference proteome</keyword>
<proteinExistence type="predicted"/>
<evidence type="ECO:0000313" key="3">
    <source>
        <dbReference type="Proteomes" id="UP000070544"/>
    </source>
</evidence>
<feature type="compositionally biased region" description="Basic and acidic residues" evidence="1">
    <location>
        <begin position="335"/>
        <end position="344"/>
    </location>
</feature>
<gene>
    <name evidence="2" type="ORF">M427DRAFT_143154</name>
</gene>